<dbReference type="GO" id="GO:0016747">
    <property type="term" value="F:acyltransferase activity, transferring groups other than amino-acyl groups"/>
    <property type="evidence" value="ECO:0007669"/>
    <property type="project" value="InterPro"/>
</dbReference>
<dbReference type="PROSITE" id="PS51186">
    <property type="entry name" value="GNAT"/>
    <property type="match status" value="1"/>
</dbReference>
<protein>
    <recommendedName>
        <fullName evidence="2">N-acetyltransferase domain-containing protein</fullName>
    </recommendedName>
</protein>
<evidence type="ECO:0000256" key="1">
    <source>
        <dbReference type="SAM" id="Phobius"/>
    </source>
</evidence>
<gene>
    <name evidence="3" type="ORF">S01H4_59373</name>
</gene>
<dbReference type="SUPFAM" id="SSF55729">
    <property type="entry name" value="Acyl-CoA N-acyltransferases (Nat)"/>
    <property type="match status" value="1"/>
</dbReference>
<dbReference type="AlphaFoldDB" id="X1DHX8"/>
<keyword evidence="1" id="KW-1133">Transmembrane helix</keyword>
<name>X1DHX8_9ZZZZ</name>
<evidence type="ECO:0000259" key="2">
    <source>
        <dbReference type="PROSITE" id="PS51186"/>
    </source>
</evidence>
<proteinExistence type="predicted"/>
<dbReference type="Gene3D" id="3.40.630.30">
    <property type="match status" value="1"/>
</dbReference>
<dbReference type="EMBL" id="BART01034808">
    <property type="protein sequence ID" value="GAH07910.1"/>
    <property type="molecule type" value="Genomic_DNA"/>
</dbReference>
<feature type="non-terminal residue" evidence="3">
    <location>
        <position position="77"/>
    </location>
</feature>
<organism evidence="3">
    <name type="scientific">marine sediment metagenome</name>
    <dbReference type="NCBI Taxonomy" id="412755"/>
    <lineage>
        <taxon>unclassified sequences</taxon>
        <taxon>metagenomes</taxon>
        <taxon>ecological metagenomes</taxon>
    </lineage>
</organism>
<keyword evidence="1" id="KW-0472">Membrane</keyword>
<sequence length="77" mass="9044">MRNKINIRCFSLKDLNRIMEIEQVSFTIDPFSEDIFRIWYHKCPYLFIVAEISGVVVGYMITCIVYKKGYVVSIAVD</sequence>
<evidence type="ECO:0000313" key="3">
    <source>
        <dbReference type="EMBL" id="GAH07910.1"/>
    </source>
</evidence>
<feature type="transmembrane region" description="Helical" evidence="1">
    <location>
        <begin position="45"/>
        <end position="67"/>
    </location>
</feature>
<comment type="caution">
    <text evidence="3">The sequence shown here is derived from an EMBL/GenBank/DDBJ whole genome shotgun (WGS) entry which is preliminary data.</text>
</comment>
<reference evidence="3" key="1">
    <citation type="journal article" date="2014" name="Front. Microbiol.">
        <title>High frequency of phylogenetically diverse reductive dehalogenase-homologous genes in deep subseafloor sedimentary metagenomes.</title>
        <authorList>
            <person name="Kawai M."/>
            <person name="Futagami T."/>
            <person name="Toyoda A."/>
            <person name="Takaki Y."/>
            <person name="Nishi S."/>
            <person name="Hori S."/>
            <person name="Arai W."/>
            <person name="Tsubouchi T."/>
            <person name="Morono Y."/>
            <person name="Uchiyama I."/>
            <person name="Ito T."/>
            <person name="Fujiyama A."/>
            <person name="Inagaki F."/>
            <person name="Takami H."/>
        </authorList>
    </citation>
    <scope>NUCLEOTIDE SEQUENCE</scope>
    <source>
        <strain evidence="3">Expedition CK06-06</strain>
    </source>
</reference>
<accession>X1DHX8</accession>
<dbReference type="InterPro" id="IPR016181">
    <property type="entry name" value="Acyl_CoA_acyltransferase"/>
</dbReference>
<keyword evidence="1" id="KW-0812">Transmembrane</keyword>
<dbReference type="InterPro" id="IPR000182">
    <property type="entry name" value="GNAT_dom"/>
</dbReference>
<feature type="domain" description="N-acetyltransferase" evidence="2">
    <location>
        <begin position="5"/>
        <end position="77"/>
    </location>
</feature>